<evidence type="ECO:0000256" key="3">
    <source>
        <dbReference type="ARBA" id="ARBA00022840"/>
    </source>
</evidence>
<dbReference type="PROSITE" id="PS51221">
    <property type="entry name" value="TTL"/>
    <property type="match status" value="1"/>
</dbReference>
<dbReference type="AlphaFoldDB" id="A0A8S1NUP5"/>
<proteinExistence type="predicted"/>
<evidence type="ECO:0000313" key="8">
    <source>
        <dbReference type="Proteomes" id="UP000692954"/>
    </source>
</evidence>
<dbReference type="Proteomes" id="UP000692954">
    <property type="component" value="Unassembled WGS sequence"/>
</dbReference>
<dbReference type="GO" id="GO:0036064">
    <property type="term" value="C:ciliary basal body"/>
    <property type="evidence" value="ECO:0007669"/>
    <property type="project" value="TreeGrafter"/>
</dbReference>
<dbReference type="GO" id="GO:0005524">
    <property type="term" value="F:ATP binding"/>
    <property type="evidence" value="ECO:0007669"/>
    <property type="project" value="UniProtKB-KW"/>
</dbReference>
<comment type="caution">
    <text evidence="7">The sequence shown here is derived from an EMBL/GenBank/DDBJ whole genome shotgun (WGS) entry which is preliminary data.</text>
</comment>
<dbReference type="PANTHER" id="PTHR12241:SF145">
    <property type="entry name" value="TUBULIN POLYGLUTAMYLASE TTLL5"/>
    <property type="match status" value="1"/>
</dbReference>
<dbReference type="EMBL" id="CAJJDN010000061">
    <property type="protein sequence ID" value="CAD8093616.1"/>
    <property type="molecule type" value="Genomic_DNA"/>
</dbReference>
<protein>
    <recommendedName>
        <fullName evidence="4">Tubulin--tyrosine ligase-like protein 5</fullName>
    </recommendedName>
</protein>
<feature type="region of interest" description="Disordered" evidence="6">
    <location>
        <begin position="1"/>
        <end position="42"/>
    </location>
</feature>
<evidence type="ECO:0000256" key="6">
    <source>
        <dbReference type="SAM" id="MobiDB-lite"/>
    </source>
</evidence>
<sequence length="529" mass="63279">MQKSQNQHYQSQSYQNKRRKPEKLFQEPQLETQSDESDTSIIDDNDLEQQTQFRETSITLNQDQFQLVWKSPYRTDFYTIQFPYPEMIFDIRTEQNLVEKAKVTLFYKFKNGKRTSECIEEVLKAAGFQRTYNNSKWLIYWGKFNQERCRNLNQYQKINHFPGCWSIGRKDNLWINVSKMKRKFPKEYQFIPNTYLLNTDFQKFEQIQEKANEQELWIKKPVCSARGIGIKVINKTTKLQYNNKYLVMDYITKPHLINSYKYDLRVYVLVTSVDPLRIYMYKDGLARFATETYSIEPQNQDNKFIHLTNYSINKQSPNFNNNQLDQQSKISHKEYKSILLNLGIEPKLIFKQIQDLIIKTFIAVEPHLMSQNEKYYQNKGNFFELFGFDILIDEKLKAWLLEVNVSPSLNTQADLDFKIKTKLISDMFHLLGIQYHTSSIENSLPKTKLIRRNLNDINQINAQNFKSKVNSEDLELMILTLEEQLRLGQFKCLYPNQKTVSKYDQYFEHPKFQNRLIEKYFLDGSNWIL</sequence>
<keyword evidence="3" id="KW-0067">ATP-binding</keyword>
<dbReference type="GO" id="GO:0015631">
    <property type="term" value="F:tubulin binding"/>
    <property type="evidence" value="ECO:0007669"/>
    <property type="project" value="TreeGrafter"/>
</dbReference>
<dbReference type="Pfam" id="PF03133">
    <property type="entry name" value="TTL"/>
    <property type="match status" value="1"/>
</dbReference>
<organism evidence="7 8">
    <name type="scientific">Paramecium sonneborni</name>
    <dbReference type="NCBI Taxonomy" id="65129"/>
    <lineage>
        <taxon>Eukaryota</taxon>
        <taxon>Sar</taxon>
        <taxon>Alveolata</taxon>
        <taxon>Ciliophora</taxon>
        <taxon>Intramacronucleata</taxon>
        <taxon>Oligohymenophorea</taxon>
        <taxon>Peniculida</taxon>
        <taxon>Parameciidae</taxon>
        <taxon>Paramecium</taxon>
    </lineage>
</organism>
<dbReference type="GO" id="GO:0000226">
    <property type="term" value="P:microtubule cytoskeleton organization"/>
    <property type="evidence" value="ECO:0007669"/>
    <property type="project" value="TreeGrafter"/>
</dbReference>
<comment type="catalytic activity">
    <reaction evidence="5">
        <text>L-glutamyl-[protein] + L-glutamate + ATP = gamma-L-glutamyl-L-glutamyl-[protein] + ADP + phosphate + H(+)</text>
        <dbReference type="Rhea" id="RHEA:60144"/>
        <dbReference type="Rhea" id="RHEA-COMP:10208"/>
        <dbReference type="Rhea" id="RHEA-COMP:15517"/>
        <dbReference type="ChEBI" id="CHEBI:15378"/>
        <dbReference type="ChEBI" id="CHEBI:29973"/>
        <dbReference type="ChEBI" id="CHEBI:29985"/>
        <dbReference type="ChEBI" id="CHEBI:30616"/>
        <dbReference type="ChEBI" id="CHEBI:43474"/>
        <dbReference type="ChEBI" id="CHEBI:143622"/>
        <dbReference type="ChEBI" id="CHEBI:456216"/>
    </reaction>
    <physiologicalReaction direction="left-to-right" evidence="5">
        <dbReference type="Rhea" id="RHEA:60145"/>
    </physiologicalReaction>
</comment>
<feature type="compositionally biased region" description="Low complexity" evidence="6">
    <location>
        <begin position="1"/>
        <end position="15"/>
    </location>
</feature>
<evidence type="ECO:0000256" key="2">
    <source>
        <dbReference type="ARBA" id="ARBA00022741"/>
    </source>
</evidence>
<dbReference type="PANTHER" id="PTHR12241">
    <property type="entry name" value="TUBULIN POLYGLUTAMYLASE"/>
    <property type="match status" value="1"/>
</dbReference>
<keyword evidence="2" id="KW-0547">Nucleotide-binding</keyword>
<evidence type="ECO:0000313" key="7">
    <source>
        <dbReference type="EMBL" id="CAD8093616.1"/>
    </source>
</evidence>
<dbReference type="GO" id="GO:0070740">
    <property type="term" value="F:tubulin-glutamic acid ligase activity"/>
    <property type="evidence" value="ECO:0007669"/>
    <property type="project" value="TreeGrafter"/>
</dbReference>
<dbReference type="OrthoDB" id="443277at2759"/>
<keyword evidence="8" id="KW-1185">Reference proteome</keyword>
<evidence type="ECO:0000256" key="1">
    <source>
        <dbReference type="ARBA" id="ARBA00022598"/>
    </source>
</evidence>
<dbReference type="InterPro" id="IPR004344">
    <property type="entry name" value="TTL/TTLL_fam"/>
</dbReference>
<accession>A0A8S1NUP5</accession>
<keyword evidence="1" id="KW-0436">Ligase</keyword>
<feature type="compositionally biased region" description="Acidic residues" evidence="6">
    <location>
        <begin position="33"/>
        <end position="42"/>
    </location>
</feature>
<evidence type="ECO:0000256" key="4">
    <source>
        <dbReference type="ARBA" id="ARBA00041448"/>
    </source>
</evidence>
<reference evidence="7" key="1">
    <citation type="submission" date="2021-01" db="EMBL/GenBank/DDBJ databases">
        <authorList>
            <consortium name="Genoscope - CEA"/>
            <person name="William W."/>
        </authorList>
    </citation>
    <scope>NUCLEOTIDE SEQUENCE</scope>
</reference>
<name>A0A8S1NUP5_9CILI</name>
<evidence type="ECO:0000256" key="5">
    <source>
        <dbReference type="ARBA" id="ARBA00049274"/>
    </source>
</evidence>
<gene>
    <name evidence="7" type="ORF">PSON_ATCC_30995.1.T0610059</name>
</gene>